<keyword evidence="3" id="KW-0808">Transferase</keyword>
<dbReference type="Proteomes" id="UP000233343">
    <property type="component" value="Unassembled WGS sequence"/>
</dbReference>
<dbReference type="PRINTS" id="PR01543">
    <property type="entry name" value="ANATRNSFRASE"/>
</dbReference>
<dbReference type="InterPro" id="IPR053710">
    <property type="entry name" value="Arylamine_NAT_domain_sf"/>
</dbReference>
<dbReference type="InterPro" id="IPR001447">
    <property type="entry name" value="Arylamine_N-AcTrfase"/>
</dbReference>
<evidence type="ECO:0000313" key="3">
    <source>
        <dbReference type="EMBL" id="PKG26434.1"/>
    </source>
</evidence>
<proteinExistence type="inferred from homology"/>
<gene>
    <name evidence="3" type="ORF">CWS20_24350</name>
</gene>
<comment type="caution">
    <text evidence="3">The sequence shown here is derived from an EMBL/GenBank/DDBJ whole genome shotgun (WGS) entry which is preliminary data.</text>
</comment>
<name>A0A2N0ZA93_9BACI</name>
<dbReference type="PANTHER" id="PTHR11786">
    <property type="entry name" value="N-HYDROXYARYLAMINE O-ACETYLTRANSFERASE"/>
    <property type="match status" value="1"/>
</dbReference>
<dbReference type="PANTHER" id="PTHR11786:SF0">
    <property type="entry name" value="ARYLAMINE N-ACETYLTRANSFERASE 4-RELATED"/>
    <property type="match status" value="1"/>
</dbReference>
<dbReference type="InterPro" id="IPR038765">
    <property type="entry name" value="Papain-like_cys_pep_sf"/>
</dbReference>
<dbReference type="Pfam" id="PF00797">
    <property type="entry name" value="Acetyltransf_2"/>
    <property type="match status" value="1"/>
</dbReference>
<dbReference type="SUPFAM" id="SSF54001">
    <property type="entry name" value="Cysteine proteinases"/>
    <property type="match status" value="1"/>
</dbReference>
<dbReference type="EMBL" id="PISD01000068">
    <property type="protein sequence ID" value="PKG26434.1"/>
    <property type="molecule type" value="Genomic_DNA"/>
</dbReference>
<reference evidence="3 4" key="1">
    <citation type="journal article" date="2010" name="Int. J. Syst. Evol. Microbiol.">
        <title>Bacillus horneckiae sp. nov., isolated from a spacecraft-assembly clean room.</title>
        <authorList>
            <person name="Vaishampayan P."/>
            <person name="Probst A."/>
            <person name="Krishnamurthi S."/>
            <person name="Ghosh S."/>
            <person name="Osman S."/>
            <person name="McDowall A."/>
            <person name="Ruckmani A."/>
            <person name="Mayilraj S."/>
            <person name="Venkateswaran K."/>
        </authorList>
    </citation>
    <scope>NUCLEOTIDE SEQUENCE [LARGE SCALE GENOMIC DNA]</scope>
    <source>
        <strain evidence="4">1PO1SC</strain>
    </source>
</reference>
<evidence type="ECO:0000256" key="1">
    <source>
        <dbReference type="ARBA" id="ARBA00006547"/>
    </source>
</evidence>
<organism evidence="3 4">
    <name type="scientific">Cytobacillus horneckiae</name>
    <dbReference type="NCBI Taxonomy" id="549687"/>
    <lineage>
        <taxon>Bacteria</taxon>
        <taxon>Bacillati</taxon>
        <taxon>Bacillota</taxon>
        <taxon>Bacilli</taxon>
        <taxon>Bacillales</taxon>
        <taxon>Bacillaceae</taxon>
        <taxon>Cytobacillus</taxon>
    </lineage>
</organism>
<keyword evidence="4" id="KW-1185">Reference proteome</keyword>
<dbReference type="AlphaFoldDB" id="A0A2N0ZA93"/>
<dbReference type="GO" id="GO:0016407">
    <property type="term" value="F:acetyltransferase activity"/>
    <property type="evidence" value="ECO:0007669"/>
    <property type="project" value="InterPro"/>
</dbReference>
<sequence length="252" mass="28763">MEQFNEAFRKRTNIKQPVSFDTLEEVLKKTAAAIPFENKSILKQQAPFINKEYLSEKLLRNNEGGLCYELNPLLYHFLKENGMSVQLIRGTVFDQAEDTWSKTGNTHVLILLSNKNEQYVVDTGFGNNLPLTPVPLTGKAVTSENGAFRINHHDSEYTLEMNKNNEWKVGYKFSSNDIISDDTELEEIRDIILKSPLSPFNKKLLITKCENGMTLTLTESSFIQNKQGEITKVSLANSEHIHLAKKYFNLDL</sequence>
<protein>
    <submittedName>
        <fullName evidence="3">Arylamine N-acetyltransferase</fullName>
    </submittedName>
</protein>
<dbReference type="Gene3D" id="3.30.2140.20">
    <property type="match status" value="1"/>
</dbReference>
<evidence type="ECO:0000313" key="4">
    <source>
        <dbReference type="Proteomes" id="UP000233343"/>
    </source>
</evidence>
<comment type="similarity">
    <text evidence="1 2">Belongs to the arylamine N-acetyltransferase family.</text>
</comment>
<evidence type="ECO:0000256" key="2">
    <source>
        <dbReference type="RuleBase" id="RU003452"/>
    </source>
</evidence>
<dbReference type="RefSeq" id="WP_066198425.1">
    <property type="nucleotide sequence ID" value="NZ_JARMMB010000010.1"/>
</dbReference>
<accession>A0A2N0ZA93</accession>